<sequence length="97" mass="10338">MILPPFLQNKTMEVAVVRFTYLALEHMNEMTGGQGGVIVNTASMAGLGPAKSCPVYTATKHGVVGFTRAMAVRLPLLPQATVFDSTPFAQVLSKLNS</sequence>
<dbReference type="InterPro" id="IPR036291">
    <property type="entry name" value="NAD(P)-bd_dom_sf"/>
</dbReference>
<dbReference type="Gene3D" id="3.40.50.720">
    <property type="entry name" value="NAD(P)-binding Rossmann-like Domain"/>
    <property type="match status" value="1"/>
</dbReference>
<dbReference type="Proteomes" id="UP001228049">
    <property type="component" value="Unassembled WGS sequence"/>
</dbReference>
<evidence type="ECO:0000256" key="1">
    <source>
        <dbReference type="ARBA" id="ARBA00006484"/>
    </source>
</evidence>
<name>A0AAD9BEE7_DISEL</name>
<gene>
    <name evidence="3" type="ORF">KUDE01_023112</name>
</gene>
<keyword evidence="4" id="KW-1185">Reference proteome</keyword>
<evidence type="ECO:0000256" key="2">
    <source>
        <dbReference type="ARBA" id="ARBA00023002"/>
    </source>
</evidence>
<dbReference type="SUPFAM" id="SSF51735">
    <property type="entry name" value="NAD(P)-binding Rossmann-fold domains"/>
    <property type="match status" value="1"/>
</dbReference>
<proteinExistence type="inferred from homology"/>
<dbReference type="PRINTS" id="PR01167">
    <property type="entry name" value="INSADHFAMILY"/>
</dbReference>
<dbReference type="InterPro" id="IPR020904">
    <property type="entry name" value="Sc_DH/Rdtase_CS"/>
</dbReference>
<evidence type="ECO:0000313" key="4">
    <source>
        <dbReference type="Proteomes" id="UP001228049"/>
    </source>
</evidence>
<dbReference type="PANTHER" id="PTHR44229:SF5">
    <property type="entry name" value="15-HYDROXYPROSTAGLANDIN DEHYDROGENASE [NAD(+)]"/>
    <property type="match status" value="1"/>
</dbReference>
<reference evidence="3" key="1">
    <citation type="submission" date="2023-04" db="EMBL/GenBank/DDBJ databases">
        <title>Chromosome-level genome of Chaenocephalus aceratus.</title>
        <authorList>
            <person name="Park H."/>
        </authorList>
    </citation>
    <scope>NUCLEOTIDE SEQUENCE</scope>
    <source>
        <strain evidence="3">DE</strain>
        <tissue evidence="3">Muscle</tissue>
    </source>
</reference>
<dbReference type="Pfam" id="PF00106">
    <property type="entry name" value="adh_short"/>
    <property type="match status" value="1"/>
</dbReference>
<comment type="similarity">
    <text evidence="1">Belongs to the short-chain dehydrogenases/reductases (SDR) family.</text>
</comment>
<organism evidence="3 4">
    <name type="scientific">Dissostichus eleginoides</name>
    <name type="common">Patagonian toothfish</name>
    <name type="synonym">Dissostichus amissus</name>
    <dbReference type="NCBI Taxonomy" id="100907"/>
    <lineage>
        <taxon>Eukaryota</taxon>
        <taxon>Metazoa</taxon>
        <taxon>Chordata</taxon>
        <taxon>Craniata</taxon>
        <taxon>Vertebrata</taxon>
        <taxon>Euteleostomi</taxon>
        <taxon>Actinopterygii</taxon>
        <taxon>Neopterygii</taxon>
        <taxon>Teleostei</taxon>
        <taxon>Neoteleostei</taxon>
        <taxon>Acanthomorphata</taxon>
        <taxon>Eupercaria</taxon>
        <taxon>Perciformes</taxon>
        <taxon>Notothenioidei</taxon>
        <taxon>Nototheniidae</taxon>
        <taxon>Dissostichus</taxon>
    </lineage>
</organism>
<dbReference type="GO" id="GO:0005737">
    <property type="term" value="C:cytoplasm"/>
    <property type="evidence" value="ECO:0007669"/>
    <property type="project" value="TreeGrafter"/>
</dbReference>
<dbReference type="PANTHER" id="PTHR44229">
    <property type="entry name" value="15-HYDROXYPROSTAGLANDIN DEHYDROGENASE [NAD(+)]"/>
    <property type="match status" value="1"/>
</dbReference>
<accession>A0AAD9BEE7</accession>
<dbReference type="EMBL" id="JASDAP010000023">
    <property type="protein sequence ID" value="KAK1882327.1"/>
    <property type="molecule type" value="Genomic_DNA"/>
</dbReference>
<dbReference type="GO" id="GO:0016616">
    <property type="term" value="F:oxidoreductase activity, acting on the CH-OH group of donors, NAD or NADP as acceptor"/>
    <property type="evidence" value="ECO:0007669"/>
    <property type="project" value="TreeGrafter"/>
</dbReference>
<dbReference type="PRINTS" id="PR00080">
    <property type="entry name" value="SDRFAMILY"/>
</dbReference>
<protein>
    <submittedName>
        <fullName evidence="3">15-hydroxyprostaglandin dehydrogenase [NAD(+)]</fullName>
    </submittedName>
</protein>
<dbReference type="PROSITE" id="PS00061">
    <property type="entry name" value="ADH_SHORT"/>
    <property type="match status" value="1"/>
</dbReference>
<dbReference type="InterPro" id="IPR002347">
    <property type="entry name" value="SDR_fam"/>
</dbReference>
<keyword evidence="2" id="KW-0560">Oxidoreductase</keyword>
<dbReference type="AlphaFoldDB" id="A0AAD9BEE7"/>
<comment type="caution">
    <text evidence="3">The sequence shown here is derived from an EMBL/GenBank/DDBJ whole genome shotgun (WGS) entry which is preliminary data.</text>
</comment>
<evidence type="ECO:0000313" key="3">
    <source>
        <dbReference type="EMBL" id="KAK1882327.1"/>
    </source>
</evidence>